<comment type="caution">
    <text evidence="2">The sequence shown here is derived from an EMBL/GenBank/DDBJ whole genome shotgun (WGS) entry which is preliminary data.</text>
</comment>
<gene>
    <name evidence="2" type="ORF">WJX68_13840</name>
</gene>
<feature type="transmembrane region" description="Helical" evidence="1">
    <location>
        <begin position="66"/>
        <end position="92"/>
    </location>
</feature>
<protein>
    <recommendedName>
        <fullName evidence="4">DUF2157 domain-containing protein</fullName>
    </recommendedName>
</protein>
<feature type="transmembrane region" description="Helical" evidence="1">
    <location>
        <begin position="128"/>
        <end position="146"/>
    </location>
</feature>
<sequence length="176" mass="17282">MPPAADAPIPTDARDRLRELHARLPAGAAPDPVDLTRMLELTDRVLADDDAAERAREDAAHGRSTLVVLAAAATMAGVALTVLALAAIGAVASSTATVIAGTLVLLLAAVVALTHLRSGPVGHRRRAALAPAAAGAGVAGAVAAAAGTPMPVWVLLLLAAVAGAGLVAGTATRAAR</sequence>
<dbReference type="EMBL" id="JBBJUP010000010">
    <property type="protein sequence ID" value="MEJ8280022.1"/>
    <property type="molecule type" value="Genomic_DNA"/>
</dbReference>
<accession>A0ABU8T8G6</accession>
<organism evidence="2 3">
    <name type="scientific">Pseudonocardia spirodelae</name>
    <dbReference type="NCBI Taxonomy" id="3133431"/>
    <lineage>
        <taxon>Bacteria</taxon>
        <taxon>Bacillati</taxon>
        <taxon>Actinomycetota</taxon>
        <taxon>Actinomycetes</taxon>
        <taxon>Pseudonocardiales</taxon>
        <taxon>Pseudonocardiaceae</taxon>
        <taxon>Pseudonocardia</taxon>
    </lineage>
</organism>
<feature type="transmembrane region" description="Helical" evidence="1">
    <location>
        <begin position="152"/>
        <end position="171"/>
    </location>
</feature>
<dbReference type="Proteomes" id="UP001364211">
    <property type="component" value="Unassembled WGS sequence"/>
</dbReference>
<feature type="transmembrane region" description="Helical" evidence="1">
    <location>
        <begin position="98"/>
        <end position="116"/>
    </location>
</feature>
<keyword evidence="1" id="KW-1133">Transmembrane helix</keyword>
<evidence type="ECO:0000313" key="3">
    <source>
        <dbReference type="Proteomes" id="UP001364211"/>
    </source>
</evidence>
<keyword evidence="1" id="KW-0472">Membrane</keyword>
<name>A0ABU8T8G6_9PSEU</name>
<evidence type="ECO:0000313" key="2">
    <source>
        <dbReference type="EMBL" id="MEJ8280022.1"/>
    </source>
</evidence>
<evidence type="ECO:0008006" key="4">
    <source>
        <dbReference type="Google" id="ProtNLM"/>
    </source>
</evidence>
<evidence type="ECO:0000256" key="1">
    <source>
        <dbReference type="SAM" id="Phobius"/>
    </source>
</evidence>
<keyword evidence="1" id="KW-0812">Transmembrane</keyword>
<proteinExistence type="predicted"/>
<reference evidence="2 3" key="1">
    <citation type="submission" date="2024-03" db="EMBL/GenBank/DDBJ databases">
        <title>Draft genome sequence of Pseudonocardia sp. DW16-2.</title>
        <authorList>
            <person name="Duangmal K."/>
        </authorList>
    </citation>
    <scope>NUCLEOTIDE SEQUENCE [LARGE SCALE GENOMIC DNA]</scope>
    <source>
        <strain evidence="2 3">DW16-2</strain>
    </source>
</reference>
<dbReference type="RefSeq" id="WP_340290730.1">
    <property type="nucleotide sequence ID" value="NZ_JBBJUP010000010.1"/>
</dbReference>
<keyword evidence="3" id="KW-1185">Reference proteome</keyword>